<dbReference type="InterPro" id="IPR028994">
    <property type="entry name" value="Integrin_alpha_N"/>
</dbReference>
<accession>A0A7T8IQP4</accession>
<dbReference type="AlphaFoldDB" id="A0A7T8IQP4"/>
<keyword evidence="4" id="KW-0843">Virulence</keyword>
<dbReference type="Pfam" id="PF12256">
    <property type="entry name" value="TcdB_toxin_midN"/>
    <property type="match status" value="1"/>
</dbReference>
<evidence type="ECO:0000313" key="8">
    <source>
        <dbReference type="EMBL" id="QQO84667.1"/>
    </source>
</evidence>
<feature type="region of interest" description="Disordered" evidence="5">
    <location>
        <begin position="962"/>
        <end position="988"/>
    </location>
</feature>
<feature type="signal peptide" evidence="6">
    <location>
        <begin position="1"/>
        <end position="22"/>
    </location>
</feature>
<dbReference type="InterPro" id="IPR003284">
    <property type="entry name" value="Sal_SpvB"/>
</dbReference>
<evidence type="ECO:0000256" key="5">
    <source>
        <dbReference type="SAM" id="MobiDB-lite"/>
    </source>
</evidence>
<dbReference type="InterPro" id="IPR022045">
    <property type="entry name" value="TcdB_toxin_mid/N"/>
</dbReference>
<dbReference type="PANTHER" id="PTHR44103">
    <property type="entry name" value="PROPROTEIN CONVERTASE P"/>
    <property type="match status" value="1"/>
</dbReference>
<evidence type="ECO:0000259" key="7">
    <source>
        <dbReference type="Pfam" id="PF12256"/>
    </source>
</evidence>
<name>A0A7T8IQP4_9GAMM</name>
<dbReference type="PANTHER" id="PTHR44103:SF1">
    <property type="entry name" value="PROPROTEIN CONVERTASE P"/>
    <property type="match status" value="1"/>
</dbReference>
<evidence type="ECO:0000256" key="4">
    <source>
        <dbReference type="ARBA" id="ARBA00023026"/>
    </source>
</evidence>
<gene>
    <name evidence="8" type="ORF">D7032_16290</name>
</gene>
<protein>
    <recommendedName>
        <fullName evidence="7">Insecticide toxin TcdB middle/N-terminal domain-containing protein</fullName>
    </recommendedName>
</protein>
<feature type="chain" id="PRO_5030934477" description="Insecticide toxin TcdB middle/N-terminal domain-containing protein" evidence="6">
    <location>
        <begin position="23"/>
        <end position="988"/>
    </location>
</feature>
<dbReference type="SUPFAM" id="SSF69318">
    <property type="entry name" value="Integrin alpha N-terminal domain"/>
    <property type="match status" value="2"/>
</dbReference>
<keyword evidence="2" id="KW-0964">Secreted</keyword>
<dbReference type="RefSeq" id="WP_345861963.1">
    <property type="nucleotide sequence ID" value="NZ_CP032664.1"/>
</dbReference>
<reference evidence="8" key="1">
    <citation type="submission" date="2018-09" db="EMBL/GenBank/DDBJ databases">
        <title>Genome sequencing and analysis.</title>
        <authorList>
            <person name="Huang Y.-T."/>
        </authorList>
    </citation>
    <scope>NUCLEOTIDE SEQUENCE</scope>
    <source>
        <strain evidence="8">HIDE</strain>
    </source>
</reference>
<dbReference type="InterPro" id="IPR013517">
    <property type="entry name" value="FG-GAP"/>
</dbReference>
<dbReference type="Pfam" id="PF13517">
    <property type="entry name" value="FG-GAP_3"/>
    <property type="match status" value="3"/>
</dbReference>
<proteinExistence type="predicted"/>
<dbReference type="Pfam" id="PF03534">
    <property type="entry name" value="SpvB"/>
    <property type="match status" value="1"/>
</dbReference>
<evidence type="ECO:0000256" key="6">
    <source>
        <dbReference type="SAM" id="SignalP"/>
    </source>
</evidence>
<comment type="subcellular location">
    <subcellularLocation>
        <location evidence="1">Secreted</location>
    </subcellularLocation>
</comment>
<dbReference type="GO" id="GO:0005737">
    <property type="term" value="C:cytoplasm"/>
    <property type="evidence" value="ECO:0007669"/>
    <property type="project" value="InterPro"/>
</dbReference>
<dbReference type="GO" id="GO:0005576">
    <property type="term" value="C:extracellular region"/>
    <property type="evidence" value="ECO:0007669"/>
    <property type="project" value="UniProtKB-SubCell"/>
</dbReference>
<keyword evidence="3 6" id="KW-0732">Signal</keyword>
<dbReference type="EMBL" id="CP032664">
    <property type="protein sequence ID" value="QQO84667.1"/>
    <property type="molecule type" value="Genomic_DNA"/>
</dbReference>
<evidence type="ECO:0000256" key="1">
    <source>
        <dbReference type="ARBA" id="ARBA00004613"/>
    </source>
</evidence>
<evidence type="ECO:0000256" key="2">
    <source>
        <dbReference type="ARBA" id="ARBA00022525"/>
    </source>
</evidence>
<evidence type="ECO:0000256" key="3">
    <source>
        <dbReference type="ARBA" id="ARBA00022729"/>
    </source>
</evidence>
<feature type="domain" description="Insecticide toxin TcdB middle/N-terminal" evidence="7">
    <location>
        <begin position="716"/>
        <end position="866"/>
    </location>
</feature>
<sequence>MKYGLPISLFLLSIATQNNVLASSSVPLSGSFRVSEQGAATYTIPIDTPAARGKLKPAVELSYSSGGGETIMGLGWGLQGLSAISRCPKTIEQDGYLQGVELTNKDSYCLDGARLVLTAGTHSLNGAEYRKELDDASVVTVIGQAPGGGPAAFKVETKSGDTYFYGDVDEVSGKQFLDVNGTSSSGDGYRSVSQNNSDVIYHWSLKAIEDSVGNYASYHYENTAGEQYLKSIDYAGHSNGEAPYNQVRFIYTPLSYPKYGYSYGTSVAIKQQLQKIEVRLDDEVDKTYYLTYHKATSSDKHDYLEQVKACIGQTQTDCSTPITFEWDRQASASAGPAYQPFSGRRALSIPSGNNDTAKFFDMDGDGLSDIVYVRDGRWYKRGIQSGIEQAMASTGAGKAAYAQTIDYDGDGQRDLLVANSETANWQILSFKPSTYQHTVCEPNGGGTQLCEDIERVVNYTLKDLGLKAIGLEGKALVADVNGDALEDIIFIDGGAIKWYRNLGNGSFAAAQSLYSFPSTEVGHNTSVHQWHSSRGFGSSFMDINGDGLTDFMLEVREREAVCISGSGKVISGVTENECRMDIRGTWSVSDYEYWNLYVSTGSSYRRHQKIYRGQHNNLNIANTLRSADFNGDGLSDIAYVHNNKWFIQLSDGNGFLPRIDTGVTTSDTQKYKTYFIDIVGDGRAEIVVQHTSSQALVYHSNPELTSWTTYGAINDLSDQPLNFADIDGRGKLDIVSLSNGQWQRLTHKSHAYHNTIKGITDGFGVKTRVTYAPLTEKSAGEYSVYKTQVSSYLDNSRNFSLIPPQKVVKQVATETGDGNQVSVNYEYGGLLINRLGRGPAGFELLRTIDNQTQVVTETIYHQLFPQIGLPLATKQTYQGKTLYSAINEYSFQRGNDGIYRRVEENVVERTSQYGSDGGVRELTQTNTQTQFDDWGNAIAIKADVTDLEANQLVSRVETVNQYDGQGGGEAKGRLSHTRVTKSRFNQRE</sequence>
<organism evidence="8">
    <name type="scientific">Shewanella algae</name>
    <dbReference type="NCBI Taxonomy" id="38313"/>
    <lineage>
        <taxon>Bacteria</taxon>
        <taxon>Pseudomonadati</taxon>
        <taxon>Pseudomonadota</taxon>
        <taxon>Gammaproteobacteria</taxon>
        <taxon>Alteromonadales</taxon>
        <taxon>Shewanellaceae</taxon>
        <taxon>Shewanella</taxon>
    </lineage>
</organism>